<dbReference type="Proteomes" id="UP000283090">
    <property type="component" value="Unassembled WGS sequence"/>
</dbReference>
<dbReference type="PANTHER" id="PTHR48100:SF54">
    <property type="entry name" value="PHOSPHATASE SPAC5H10.03-RELATED"/>
    <property type="match status" value="1"/>
</dbReference>
<dbReference type="InterPro" id="IPR029033">
    <property type="entry name" value="His_PPase_superfam"/>
</dbReference>
<dbReference type="GO" id="GO:0016791">
    <property type="term" value="F:phosphatase activity"/>
    <property type="evidence" value="ECO:0007669"/>
    <property type="project" value="TreeGrafter"/>
</dbReference>
<reference evidence="2 3" key="1">
    <citation type="submission" date="2019-01" db="EMBL/GenBank/DDBJ databases">
        <title>Intercellular communication is required for trap formation in the nematode-trapping fungus Duddingtonia flagrans.</title>
        <authorList>
            <person name="Youssar L."/>
            <person name="Wernet V."/>
            <person name="Hensel N."/>
            <person name="Hildebrandt H.-G."/>
            <person name="Fischer R."/>
        </authorList>
    </citation>
    <scope>NUCLEOTIDE SEQUENCE [LARGE SCALE GENOMIC DNA]</scope>
    <source>
        <strain evidence="2 3">CBS H-5679</strain>
    </source>
</reference>
<dbReference type="GO" id="GO:0005737">
    <property type="term" value="C:cytoplasm"/>
    <property type="evidence" value="ECO:0007669"/>
    <property type="project" value="TreeGrafter"/>
</dbReference>
<keyword evidence="3" id="KW-1185">Reference proteome</keyword>
<dbReference type="Gene3D" id="3.40.50.1240">
    <property type="entry name" value="Phosphoglycerate mutase-like"/>
    <property type="match status" value="1"/>
</dbReference>
<protein>
    <recommendedName>
        <fullName evidence="4">Phosphoglycerate mutase-like protein</fullName>
    </recommendedName>
</protein>
<evidence type="ECO:0008006" key="4">
    <source>
        <dbReference type="Google" id="ProtNLM"/>
    </source>
</evidence>
<dbReference type="GeneID" id="93582823"/>
<dbReference type="PANTHER" id="PTHR48100">
    <property type="entry name" value="BROAD-SPECIFICITY PHOSPHATASE YOR283W-RELATED"/>
    <property type="match status" value="1"/>
</dbReference>
<dbReference type="SUPFAM" id="SSF53254">
    <property type="entry name" value="Phosphoglycerate mutase-like"/>
    <property type="match status" value="1"/>
</dbReference>
<dbReference type="OrthoDB" id="496981at2759"/>
<dbReference type="CDD" id="cd07067">
    <property type="entry name" value="HP_PGM_like"/>
    <property type="match status" value="1"/>
</dbReference>
<sequence>MPPRLVHLVRHAQGYHNINWQFRLRDPILTDLGHSQCQTLASTFPHHDSITHIICSPLKRTIQTTLESFHPTITRLVSENKEFKIRMDPYFQEIGEWECDIGSTIPEVQEFLSNVANGEEDGVKVNTPPGYEHHTRLDFSQVETLSPEWPGKVGIFAATNVEERGAYARNFLFDNFKEDEEVVIVSHGGYLHVLSEDWDNYDELNGTAWLNTERRSFVVKKNAEGKVKLEETEESIKNRWVHSEDTDSGTERRETEVAGHHGSSKN</sequence>
<comment type="caution">
    <text evidence="2">The sequence shown here is derived from an EMBL/GenBank/DDBJ whole genome shotgun (WGS) entry which is preliminary data.</text>
</comment>
<gene>
    <name evidence="2" type="ORF">DFL_000512</name>
</gene>
<feature type="compositionally biased region" description="Basic and acidic residues" evidence="1">
    <location>
        <begin position="228"/>
        <end position="259"/>
    </location>
</feature>
<name>A0A437AEI5_ARTFL</name>
<dbReference type="VEuPathDB" id="FungiDB:DFL_000512"/>
<organism evidence="2 3">
    <name type="scientific">Arthrobotrys flagrans</name>
    <name type="common">Nematode-trapping fungus</name>
    <name type="synonym">Trichothecium flagrans</name>
    <dbReference type="NCBI Taxonomy" id="97331"/>
    <lineage>
        <taxon>Eukaryota</taxon>
        <taxon>Fungi</taxon>
        <taxon>Dikarya</taxon>
        <taxon>Ascomycota</taxon>
        <taxon>Pezizomycotina</taxon>
        <taxon>Orbiliomycetes</taxon>
        <taxon>Orbiliales</taxon>
        <taxon>Orbiliaceae</taxon>
        <taxon>Arthrobotrys</taxon>
    </lineage>
</organism>
<evidence type="ECO:0000313" key="3">
    <source>
        <dbReference type="Proteomes" id="UP000283090"/>
    </source>
</evidence>
<proteinExistence type="predicted"/>
<dbReference type="RefSeq" id="XP_067495052.1">
    <property type="nucleotide sequence ID" value="XM_067634332.1"/>
</dbReference>
<feature type="region of interest" description="Disordered" evidence="1">
    <location>
        <begin position="228"/>
        <end position="266"/>
    </location>
</feature>
<evidence type="ECO:0000256" key="1">
    <source>
        <dbReference type="SAM" id="MobiDB-lite"/>
    </source>
</evidence>
<accession>A0A437AEI5</accession>
<evidence type="ECO:0000313" key="2">
    <source>
        <dbReference type="EMBL" id="RVD89508.1"/>
    </source>
</evidence>
<dbReference type="EMBL" id="SAEB01000001">
    <property type="protein sequence ID" value="RVD89508.1"/>
    <property type="molecule type" value="Genomic_DNA"/>
</dbReference>
<dbReference type="Pfam" id="PF00300">
    <property type="entry name" value="His_Phos_1"/>
    <property type="match status" value="1"/>
</dbReference>
<dbReference type="AlphaFoldDB" id="A0A437AEI5"/>
<dbReference type="InterPro" id="IPR050275">
    <property type="entry name" value="PGM_Phosphatase"/>
</dbReference>
<dbReference type="InterPro" id="IPR013078">
    <property type="entry name" value="His_Pase_superF_clade-1"/>
</dbReference>
<dbReference type="SMART" id="SM00855">
    <property type="entry name" value="PGAM"/>
    <property type="match status" value="1"/>
</dbReference>